<dbReference type="AlphaFoldDB" id="D9SQS9"/>
<sequence>MKAEIVNCFVNAFETTLKEKGGFDLSCKYKKAENYIEVSERVGIIIDLFGGSTIHGKVIITMDKEIAQKIIGFLMEGSTVEEIDQDAASALGEYANWITASAATQVQEYGESISNFKVDIEANLDKSGEKISCDGDMPFLSLGYLVDNDDIELSMAIA</sequence>
<dbReference type="InterPro" id="IPR038756">
    <property type="entry name" value="CheX-like"/>
</dbReference>
<evidence type="ECO:0000313" key="4">
    <source>
        <dbReference type="Proteomes" id="UP000002730"/>
    </source>
</evidence>
<dbReference type="GO" id="GO:0006935">
    <property type="term" value="P:chemotaxis"/>
    <property type="evidence" value="ECO:0007669"/>
    <property type="project" value="UniProtKB-KW"/>
</dbReference>
<dbReference type="PANTHER" id="PTHR39452:SF1">
    <property type="entry name" value="CHEY-P PHOSPHATASE CHEX"/>
    <property type="match status" value="1"/>
</dbReference>
<organism evidence="3 4">
    <name type="scientific">Clostridium cellulovorans (strain ATCC 35296 / DSM 3052 / OCM 3 / 743B)</name>
    <dbReference type="NCBI Taxonomy" id="573061"/>
    <lineage>
        <taxon>Bacteria</taxon>
        <taxon>Bacillati</taxon>
        <taxon>Bacillota</taxon>
        <taxon>Clostridia</taxon>
        <taxon>Eubacteriales</taxon>
        <taxon>Clostridiaceae</taxon>
        <taxon>Clostridium</taxon>
    </lineage>
</organism>
<dbReference type="InterPro" id="IPR028051">
    <property type="entry name" value="CheX-like_dom"/>
</dbReference>
<dbReference type="OrthoDB" id="9788100at2"/>
<dbReference type="InterPro" id="IPR028976">
    <property type="entry name" value="CheC-like_sf"/>
</dbReference>
<feature type="domain" description="Chemotaxis phosphatase CheX-like" evidence="2">
    <location>
        <begin position="43"/>
        <end position="141"/>
    </location>
</feature>
<protein>
    <recommendedName>
        <fullName evidence="2">Chemotaxis phosphatase CheX-like domain-containing protein</fullName>
    </recommendedName>
</protein>
<dbReference type="EMBL" id="CP002160">
    <property type="protein sequence ID" value="ADL52285.1"/>
    <property type="molecule type" value="Genomic_DNA"/>
</dbReference>
<dbReference type="PANTHER" id="PTHR39452">
    <property type="entry name" value="CHEY-P PHOSPHATASE CHEX"/>
    <property type="match status" value="1"/>
</dbReference>
<evidence type="ECO:0000256" key="1">
    <source>
        <dbReference type="ARBA" id="ARBA00022500"/>
    </source>
</evidence>
<dbReference type="Gene3D" id="3.40.1550.10">
    <property type="entry name" value="CheC-like"/>
    <property type="match status" value="1"/>
</dbReference>
<reference evidence="3 4" key="1">
    <citation type="submission" date="2010-08" db="EMBL/GenBank/DDBJ databases">
        <title>Complete sequence of Clostridium cellulovorans 743B.</title>
        <authorList>
            <consortium name="US DOE Joint Genome Institute"/>
            <person name="Lucas S."/>
            <person name="Copeland A."/>
            <person name="Lapidus A."/>
            <person name="Cheng J.-F."/>
            <person name="Bruce D."/>
            <person name="Goodwin L."/>
            <person name="Pitluck S."/>
            <person name="Chertkov O."/>
            <person name="Detter J.C."/>
            <person name="Han C."/>
            <person name="Tapia R."/>
            <person name="Land M."/>
            <person name="Hauser L."/>
            <person name="Chang Y.-J."/>
            <person name="Jeffries C."/>
            <person name="Kyrpides N."/>
            <person name="Ivanova N."/>
            <person name="Mikhailova N."/>
            <person name="Hemme C.L."/>
            <person name="Woyke T."/>
        </authorList>
    </citation>
    <scope>NUCLEOTIDE SEQUENCE [LARGE SCALE GENOMIC DNA]</scope>
    <source>
        <strain evidence="4">ATCC 35296 / DSM 3052 / OCM 3 / 743B</strain>
    </source>
</reference>
<dbReference type="STRING" id="573061.Clocel_2573"/>
<dbReference type="Pfam" id="PF13690">
    <property type="entry name" value="CheX"/>
    <property type="match status" value="1"/>
</dbReference>
<accession>D9SQS9</accession>
<dbReference type="SUPFAM" id="SSF103039">
    <property type="entry name" value="CheC-like"/>
    <property type="match status" value="1"/>
</dbReference>
<name>D9SQS9_CLOC7</name>
<keyword evidence="1" id="KW-0145">Chemotaxis</keyword>
<dbReference type="Proteomes" id="UP000002730">
    <property type="component" value="Chromosome"/>
</dbReference>
<proteinExistence type="predicted"/>
<dbReference type="KEGG" id="ccb:Clocel_2573"/>
<evidence type="ECO:0000259" key="2">
    <source>
        <dbReference type="Pfam" id="PF13690"/>
    </source>
</evidence>
<dbReference type="RefSeq" id="WP_010075545.1">
    <property type="nucleotide sequence ID" value="NC_014393.1"/>
</dbReference>
<gene>
    <name evidence="3" type="ordered locus">Clocel_2573</name>
</gene>
<dbReference type="HOGENOM" id="CLU_1666338_0_0_9"/>
<keyword evidence="4" id="KW-1185">Reference proteome</keyword>
<evidence type="ECO:0000313" key="3">
    <source>
        <dbReference type="EMBL" id="ADL52285.1"/>
    </source>
</evidence>